<dbReference type="EC" id="3.4.26.1" evidence="11"/>
<dbReference type="PANTHER" id="PTHR13046:SF0">
    <property type="entry name" value="CAAX PRENYL PROTEASE 2"/>
    <property type="match status" value="1"/>
</dbReference>
<evidence type="ECO:0000256" key="3">
    <source>
        <dbReference type="ARBA" id="ARBA00022670"/>
    </source>
</evidence>
<evidence type="ECO:0000256" key="2">
    <source>
        <dbReference type="ARBA" id="ARBA00006897"/>
    </source>
</evidence>
<dbReference type="GO" id="GO:0004222">
    <property type="term" value="F:metalloendopeptidase activity"/>
    <property type="evidence" value="ECO:0007669"/>
    <property type="project" value="InterPro"/>
</dbReference>
<dbReference type="EMBL" id="CAJFDH010000005">
    <property type="protein sequence ID" value="CAD5222805.1"/>
    <property type="molecule type" value="Genomic_DNA"/>
</dbReference>
<keyword evidence="4 13" id="KW-0812">Transmembrane</keyword>
<evidence type="ECO:0000256" key="7">
    <source>
        <dbReference type="ARBA" id="ARBA00022989"/>
    </source>
</evidence>
<evidence type="ECO:0000256" key="4">
    <source>
        <dbReference type="ARBA" id="ARBA00022692"/>
    </source>
</evidence>
<keyword evidence="6" id="KW-0256">Endoplasmic reticulum</keyword>
<dbReference type="Proteomes" id="UP000783686">
    <property type="component" value="Unassembled WGS sequence"/>
</dbReference>
<keyword evidence="3" id="KW-0645">Protease</keyword>
<evidence type="ECO:0000256" key="13">
    <source>
        <dbReference type="SAM" id="Phobius"/>
    </source>
</evidence>
<evidence type="ECO:0000256" key="8">
    <source>
        <dbReference type="ARBA" id="ARBA00023136"/>
    </source>
</evidence>
<keyword evidence="16" id="KW-1185">Reference proteome</keyword>
<gene>
    <name evidence="15" type="ORF">BOKJ2_LOCUS9827</name>
</gene>
<dbReference type="Proteomes" id="UP000614601">
    <property type="component" value="Unassembled WGS sequence"/>
</dbReference>
<evidence type="ECO:0000259" key="14">
    <source>
        <dbReference type="Pfam" id="PF02517"/>
    </source>
</evidence>
<accession>A0A811L3W9</accession>
<name>A0A811L3W9_9BILA</name>
<dbReference type="AlphaFoldDB" id="A0A811L3W9"/>
<dbReference type="OrthoDB" id="271604at2759"/>
<evidence type="ECO:0000256" key="11">
    <source>
        <dbReference type="ARBA" id="ARBA00049729"/>
    </source>
</evidence>
<keyword evidence="7 13" id="KW-1133">Transmembrane helix</keyword>
<feature type="transmembrane region" description="Helical" evidence="13">
    <location>
        <begin position="45"/>
        <end position="64"/>
    </location>
</feature>
<evidence type="ECO:0000256" key="12">
    <source>
        <dbReference type="ARBA" id="ARBA00049763"/>
    </source>
</evidence>
<reference evidence="15" key="1">
    <citation type="submission" date="2020-09" db="EMBL/GenBank/DDBJ databases">
        <authorList>
            <person name="Kikuchi T."/>
        </authorList>
    </citation>
    <scope>NUCLEOTIDE SEQUENCE</scope>
    <source>
        <strain evidence="15">SH1</strain>
    </source>
</reference>
<protein>
    <recommendedName>
        <fullName evidence="12">CAAX prenyl protease 2</fullName>
        <ecNumber evidence="11">3.4.26.1</ecNumber>
    </recommendedName>
    <alternativeName>
        <fullName evidence="9">Farnesylated proteins-converting enzyme 2</fullName>
    </alternativeName>
</protein>
<organism evidence="15 16">
    <name type="scientific">Bursaphelenchus okinawaensis</name>
    <dbReference type="NCBI Taxonomy" id="465554"/>
    <lineage>
        <taxon>Eukaryota</taxon>
        <taxon>Metazoa</taxon>
        <taxon>Ecdysozoa</taxon>
        <taxon>Nematoda</taxon>
        <taxon>Chromadorea</taxon>
        <taxon>Rhabditida</taxon>
        <taxon>Tylenchina</taxon>
        <taxon>Tylenchomorpha</taxon>
        <taxon>Aphelenchoidea</taxon>
        <taxon>Aphelenchoididae</taxon>
        <taxon>Bursaphelenchus</taxon>
    </lineage>
</organism>
<evidence type="ECO:0000313" key="15">
    <source>
        <dbReference type="EMBL" id="CAD5222805.1"/>
    </source>
</evidence>
<dbReference type="InterPro" id="IPR003675">
    <property type="entry name" value="Rce1/LyrA-like_dom"/>
</dbReference>
<proteinExistence type="inferred from homology"/>
<dbReference type="GO" id="GO:0071586">
    <property type="term" value="P:CAAX-box protein processing"/>
    <property type="evidence" value="ECO:0007669"/>
    <property type="project" value="InterPro"/>
</dbReference>
<evidence type="ECO:0000313" key="16">
    <source>
        <dbReference type="Proteomes" id="UP000614601"/>
    </source>
</evidence>
<comment type="catalytic activity">
    <reaction evidence="10">
        <text>Hydrolyzes the peptide bond -P2-(S-farnesyl or geranylgeranyl)C-P1'-P2'-P3'-COOH where P1' and P2' are amino acids with aliphatic sidechains and P3' is any C-terminal residue.</text>
        <dbReference type="EC" id="3.4.26.1"/>
    </reaction>
</comment>
<dbReference type="EMBL" id="CAJFCW020000005">
    <property type="protein sequence ID" value="CAG9116839.1"/>
    <property type="molecule type" value="Genomic_DNA"/>
</dbReference>
<comment type="similarity">
    <text evidence="2">Belongs to the peptidase U48 family.</text>
</comment>
<sequence>MEAKHLYLPAALTAPVMYVGSLYILDRDQFHSDHPVTIKKRFIGVAASTTITVMSTYILLYQDFKTPHTVMGLYANLDTLEKCLHSFILTSSIYLGTFYMEILDGTWGFYSAFSPFEWLACLKDLVWLRNNVIAPITEELVFRGCAAVLIQHSLGKPCALFFSPLLFAISHYHHLRNDINHGSTVTQALLTRTFQATYTYLFGGYATFLTQQYGQILPTILSHALCNSMGLPRVWDLMDYPKKHRFFIVVANMAGLAGFAYGVYRMI</sequence>
<comment type="caution">
    <text evidence="15">The sequence shown here is derived from an EMBL/GenBank/DDBJ whole genome shotgun (WGS) entry which is preliminary data.</text>
</comment>
<dbReference type="InterPro" id="IPR039731">
    <property type="entry name" value="Rce1"/>
</dbReference>
<dbReference type="PANTHER" id="PTHR13046">
    <property type="entry name" value="PROTEASE U48 CAAX PRENYL PROTEASE RCE1"/>
    <property type="match status" value="1"/>
</dbReference>
<keyword evidence="8 13" id="KW-0472">Membrane</keyword>
<evidence type="ECO:0000256" key="10">
    <source>
        <dbReference type="ARBA" id="ARBA00047280"/>
    </source>
</evidence>
<evidence type="ECO:0000256" key="9">
    <source>
        <dbReference type="ARBA" id="ARBA00032607"/>
    </source>
</evidence>
<evidence type="ECO:0000256" key="6">
    <source>
        <dbReference type="ARBA" id="ARBA00022824"/>
    </source>
</evidence>
<evidence type="ECO:0000256" key="5">
    <source>
        <dbReference type="ARBA" id="ARBA00022801"/>
    </source>
</evidence>
<dbReference type="Pfam" id="PF02517">
    <property type="entry name" value="Rce1-like"/>
    <property type="match status" value="1"/>
</dbReference>
<feature type="transmembrane region" description="Helical" evidence="13">
    <location>
        <begin position="6"/>
        <end position="25"/>
    </location>
</feature>
<evidence type="ECO:0000256" key="1">
    <source>
        <dbReference type="ARBA" id="ARBA00004477"/>
    </source>
</evidence>
<feature type="transmembrane region" description="Helical" evidence="13">
    <location>
        <begin position="246"/>
        <end position="264"/>
    </location>
</feature>
<comment type="subcellular location">
    <subcellularLocation>
        <location evidence="1">Endoplasmic reticulum membrane</location>
        <topology evidence="1">Multi-pass membrane protein</topology>
    </subcellularLocation>
</comment>
<dbReference type="GO" id="GO:0005789">
    <property type="term" value="C:endoplasmic reticulum membrane"/>
    <property type="evidence" value="ECO:0007669"/>
    <property type="project" value="UniProtKB-SubCell"/>
</dbReference>
<feature type="domain" description="CAAX prenyl protease 2/Lysostaphin resistance protein A-like" evidence="14">
    <location>
        <begin position="125"/>
        <end position="229"/>
    </location>
</feature>
<keyword evidence="5" id="KW-0378">Hydrolase</keyword>